<reference evidence="2" key="2">
    <citation type="journal article" date="2015" name="Data Brief">
        <title>Shoot transcriptome of the giant reed, Arundo donax.</title>
        <authorList>
            <person name="Barrero R.A."/>
            <person name="Guerrero F.D."/>
            <person name="Moolhuijzen P."/>
            <person name="Goolsby J.A."/>
            <person name="Tidwell J."/>
            <person name="Bellgard S.E."/>
            <person name="Bellgard M.I."/>
        </authorList>
    </citation>
    <scope>NUCLEOTIDE SEQUENCE</scope>
    <source>
        <tissue evidence="2">Shoot tissue taken approximately 20 cm above the soil surface</tissue>
    </source>
</reference>
<feature type="region of interest" description="Disordered" evidence="1">
    <location>
        <begin position="126"/>
        <end position="155"/>
    </location>
</feature>
<reference evidence="2" key="1">
    <citation type="submission" date="2014-09" db="EMBL/GenBank/DDBJ databases">
        <authorList>
            <person name="Magalhaes I.L.F."/>
            <person name="Oliveira U."/>
            <person name="Santos F.R."/>
            <person name="Vidigal T.H.D.A."/>
            <person name="Brescovit A.D."/>
            <person name="Santos A.J."/>
        </authorList>
    </citation>
    <scope>NUCLEOTIDE SEQUENCE</scope>
    <source>
        <tissue evidence="2">Shoot tissue taken approximately 20 cm above the soil surface</tissue>
    </source>
</reference>
<name>A0A0A9CSX2_ARUDO</name>
<proteinExistence type="predicted"/>
<dbReference type="EMBL" id="GBRH01223313">
    <property type="protein sequence ID" value="JAD74582.1"/>
    <property type="molecule type" value="Transcribed_RNA"/>
</dbReference>
<protein>
    <recommendedName>
        <fullName evidence="3">Cyclin C-terminal domain-containing protein</fullName>
    </recommendedName>
</protein>
<evidence type="ECO:0000313" key="2">
    <source>
        <dbReference type="EMBL" id="JAD74582.1"/>
    </source>
</evidence>
<organism evidence="2">
    <name type="scientific">Arundo donax</name>
    <name type="common">Giant reed</name>
    <name type="synonym">Donax arundinaceus</name>
    <dbReference type="NCBI Taxonomy" id="35708"/>
    <lineage>
        <taxon>Eukaryota</taxon>
        <taxon>Viridiplantae</taxon>
        <taxon>Streptophyta</taxon>
        <taxon>Embryophyta</taxon>
        <taxon>Tracheophyta</taxon>
        <taxon>Spermatophyta</taxon>
        <taxon>Magnoliopsida</taxon>
        <taxon>Liliopsida</taxon>
        <taxon>Poales</taxon>
        <taxon>Poaceae</taxon>
        <taxon>PACMAD clade</taxon>
        <taxon>Arundinoideae</taxon>
        <taxon>Arundineae</taxon>
        <taxon>Arundo</taxon>
    </lineage>
</organism>
<evidence type="ECO:0000256" key="1">
    <source>
        <dbReference type="SAM" id="MobiDB-lite"/>
    </source>
</evidence>
<dbReference type="AlphaFoldDB" id="A0A0A9CSX2"/>
<accession>A0A0A9CSX2</accession>
<sequence>MLPHIPAAAAASRCTSLLIRSLSEPSLLRFDSSVIASSALRCAVLQDHNLQAHVSCHVSRLIHSEHPSDKDADECFKMMKALYASLDLNSHQMMYIDQQWTPSSVIHFQSDQGTVNRSAVSRRLFDRSIPQGSAEDEDSTSSDTTQIEEKVISHK</sequence>
<evidence type="ECO:0008006" key="3">
    <source>
        <dbReference type="Google" id="ProtNLM"/>
    </source>
</evidence>